<geneLocation type="plasmid" evidence="1 2">
    <name>pK204-1-A</name>
</geneLocation>
<sequence length="75" mass="9032">MKLKEITNSMCDVRDYMNVYMRDEDMNEIAEHYDVDYEVIENIIQLCAIYVKHEHMNTEIVPVDMQKMLEERTNG</sequence>
<dbReference type="EMBL" id="CP116508">
    <property type="protein sequence ID" value="WCG23691.1"/>
    <property type="molecule type" value="Genomic_DNA"/>
</dbReference>
<name>A0AAF0BJ73_9ENTE</name>
<organism evidence="1 2">
    <name type="scientific">Vagococcus lutrae</name>
    <dbReference type="NCBI Taxonomy" id="81947"/>
    <lineage>
        <taxon>Bacteria</taxon>
        <taxon>Bacillati</taxon>
        <taxon>Bacillota</taxon>
        <taxon>Bacilli</taxon>
        <taxon>Lactobacillales</taxon>
        <taxon>Enterococcaceae</taxon>
        <taxon>Vagococcus</taxon>
    </lineage>
</organism>
<gene>
    <name evidence="1" type="ORF">PML95_09975</name>
</gene>
<accession>A0AAF0BJ73</accession>
<dbReference type="RefSeq" id="WP_248852104.1">
    <property type="nucleotide sequence ID" value="NZ_CP097044.1"/>
</dbReference>
<proteinExistence type="predicted"/>
<reference evidence="1" key="1">
    <citation type="submission" date="2023-01" db="EMBL/GenBank/DDBJ databases">
        <title>Oxazolidinone resistance genes in florfenicol resistant enterococci from beef cattle and veal calves at slaughter.</title>
        <authorList>
            <person name="Biggel M."/>
        </authorList>
    </citation>
    <scope>NUCLEOTIDE SEQUENCE</scope>
    <source>
        <strain evidence="1">K204-1</strain>
        <plasmid evidence="1">pK204-1-A</plasmid>
    </source>
</reference>
<keyword evidence="1" id="KW-0614">Plasmid</keyword>
<evidence type="ECO:0000313" key="1">
    <source>
        <dbReference type="EMBL" id="WCG23691.1"/>
    </source>
</evidence>
<evidence type="ECO:0000313" key="2">
    <source>
        <dbReference type="Proteomes" id="UP001179600"/>
    </source>
</evidence>
<dbReference type="AlphaFoldDB" id="A0AAF0BJ73"/>
<dbReference type="Proteomes" id="UP001179600">
    <property type="component" value="Plasmid pK204-1-A"/>
</dbReference>
<protein>
    <submittedName>
        <fullName evidence="1">Uncharacterized protein</fullName>
    </submittedName>
</protein>